<dbReference type="AlphaFoldDB" id="A0A9Q3J911"/>
<organism evidence="2 3">
    <name type="scientific">Austropuccinia psidii MF-1</name>
    <dbReference type="NCBI Taxonomy" id="1389203"/>
    <lineage>
        <taxon>Eukaryota</taxon>
        <taxon>Fungi</taxon>
        <taxon>Dikarya</taxon>
        <taxon>Basidiomycota</taxon>
        <taxon>Pucciniomycotina</taxon>
        <taxon>Pucciniomycetes</taxon>
        <taxon>Pucciniales</taxon>
        <taxon>Sphaerophragmiaceae</taxon>
        <taxon>Austropuccinia</taxon>
    </lineage>
</organism>
<dbReference type="EMBL" id="AVOT02066923">
    <property type="protein sequence ID" value="MBW0558600.1"/>
    <property type="molecule type" value="Genomic_DNA"/>
</dbReference>
<evidence type="ECO:0000313" key="3">
    <source>
        <dbReference type="Proteomes" id="UP000765509"/>
    </source>
</evidence>
<feature type="compositionally biased region" description="Polar residues" evidence="1">
    <location>
        <begin position="43"/>
        <end position="54"/>
    </location>
</feature>
<protein>
    <submittedName>
        <fullName evidence="2">Uncharacterized protein</fullName>
    </submittedName>
</protein>
<gene>
    <name evidence="2" type="ORF">O181_098315</name>
</gene>
<accession>A0A9Q3J911</accession>
<feature type="region of interest" description="Disordered" evidence="1">
    <location>
        <begin position="33"/>
        <end position="59"/>
    </location>
</feature>
<name>A0A9Q3J911_9BASI</name>
<evidence type="ECO:0000313" key="2">
    <source>
        <dbReference type="EMBL" id="MBW0558600.1"/>
    </source>
</evidence>
<reference evidence="2" key="1">
    <citation type="submission" date="2021-03" db="EMBL/GenBank/DDBJ databases">
        <title>Draft genome sequence of rust myrtle Austropuccinia psidii MF-1, a brazilian biotype.</title>
        <authorList>
            <person name="Quecine M.C."/>
            <person name="Pachon D.M.R."/>
            <person name="Bonatelli M.L."/>
            <person name="Correr F.H."/>
            <person name="Franceschini L.M."/>
            <person name="Leite T.F."/>
            <person name="Margarido G.R.A."/>
            <person name="Almeida C.A."/>
            <person name="Ferrarezi J.A."/>
            <person name="Labate C.A."/>
        </authorList>
    </citation>
    <scope>NUCLEOTIDE SEQUENCE</scope>
    <source>
        <strain evidence="2">MF-1</strain>
    </source>
</reference>
<comment type="caution">
    <text evidence="2">The sequence shown here is derived from an EMBL/GenBank/DDBJ whole genome shotgun (WGS) entry which is preliminary data.</text>
</comment>
<proteinExistence type="predicted"/>
<evidence type="ECO:0000256" key="1">
    <source>
        <dbReference type="SAM" id="MobiDB-lite"/>
    </source>
</evidence>
<keyword evidence="3" id="KW-1185">Reference proteome</keyword>
<sequence>MKKISSKRKFKPSKNQAKKKICRAFQLAPEVNEGESGALCPSANESNNGNSISTKNDHPVDHHENIFPSPNLDNQEATTIPNENISTETQGKVGEDEIVLTQKSSEPSMDSAACSLPLTPSHSCMKNILENENKFYYIPMSYHVFKMEDWIKFNSLIQMTFMKHKSLVSKDEFVTKLQEWEGH</sequence>
<dbReference type="Proteomes" id="UP000765509">
    <property type="component" value="Unassembled WGS sequence"/>
</dbReference>